<keyword evidence="5 7" id="KW-0804">Transcription</keyword>
<protein>
    <recommendedName>
        <fullName evidence="7">TATA-box-binding protein</fullName>
    </recommendedName>
    <alternativeName>
        <fullName evidence="7">Box A-binding protein</fullName>
        <shortName evidence="7">BAP</shortName>
    </alternativeName>
    <alternativeName>
        <fullName evidence="7">TATA sequence-binding protein</fullName>
        <shortName evidence="7">TBP</shortName>
    </alternativeName>
    <alternativeName>
        <fullName evidence="7">TATA-box factor</fullName>
    </alternativeName>
</protein>
<dbReference type="InterPro" id="IPR012295">
    <property type="entry name" value="TBP_dom_sf"/>
</dbReference>
<evidence type="ECO:0000256" key="1">
    <source>
        <dbReference type="ARBA" id="ARBA00005560"/>
    </source>
</evidence>
<evidence type="ECO:0000256" key="5">
    <source>
        <dbReference type="ARBA" id="ARBA00023163"/>
    </source>
</evidence>
<proteinExistence type="inferred from homology"/>
<evidence type="ECO:0000256" key="7">
    <source>
        <dbReference type="HAMAP-Rule" id="MF_00408"/>
    </source>
</evidence>
<gene>
    <name evidence="7" type="primary">tbp</name>
    <name evidence="8" type="ORF">ABSL23_00305</name>
</gene>
<keyword evidence="4 7" id="KW-0238">DNA-binding</keyword>
<evidence type="ECO:0000313" key="8">
    <source>
        <dbReference type="EMBL" id="XCF15088.1"/>
    </source>
</evidence>
<evidence type="ECO:0000256" key="6">
    <source>
        <dbReference type="ARBA" id="ARBA00025680"/>
    </source>
</evidence>
<dbReference type="GeneID" id="91107545"/>
<dbReference type="EMBL" id="CP159203">
    <property type="protein sequence ID" value="XCF15088.1"/>
    <property type="molecule type" value="Genomic_DNA"/>
</dbReference>
<dbReference type="RefSeq" id="WP_353633203.1">
    <property type="nucleotide sequence ID" value="NZ_CP159203.1"/>
</dbReference>
<keyword evidence="3 7" id="KW-0805">Transcription regulation</keyword>
<dbReference type="Pfam" id="PF00352">
    <property type="entry name" value="TBP"/>
    <property type="match status" value="2"/>
</dbReference>
<dbReference type="SUPFAM" id="SSF55945">
    <property type="entry name" value="TATA-box binding protein-like"/>
    <property type="match status" value="2"/>
</dbReference>
<comment type="function">
    <text evidence="6 7">General factor that plays a role in the activation of archaeal genes transcribed by RNA polymerase. Binds specifically to the TATA box promoter element which lies close to the position of transcription initiation.</text>
</comment>
<sequence length="196" mass="21387">MADTRNSIQVENVVASSSINQEVDLRALAEDLDAEFEPVQFPGLVYRTQNPSVAVLIFDSGKVVCTGAKSISDVHEAITDTVQTLRELEVDAPQSPPVNIQNIVAKADLQRRLNLNATAIALGLEAVEYEPEQFPGLVYRLDDPDITVLLFGSGKLIITGAQHRSESEAAFTNIQTQLSKLGLLEGGQREYPRNVQ</sequence>
<organism evidence="8">
    <name type="scientific">Halobacterium sp. NMX12-1</name>
    <dbReference type="NCBI Taxonomy" id="3166650"/>
    <lineage>
        <taxon>Archaea</taxon>
        <taxon>Methanobacteriati</taxon>
        <taxon>Methanobacteriota</taxon>
        <taxon>Stenosarchaea group</taxon>
        <taxon>Halobacteria</taxon>
        <taxon>Halobacteriales</taxon>
        <taxon>Halobacteriaceae</taxon>
        <taxon>Halobacterium</taxon>
    </lineage>
</organism>
<reference evidence="8" key="1">
    <citation type="submission" date="2024-06" db="EMBL/GenBank/DDBJ databases">
        <title>Genome Sequence of an extremely halophilic archaeon isolated from Permian era halite, Salado Formation, Carlsbad, New Mexico: Halobacterium sp. strain NMX12-1.</title>
        <authorList>
            <person name="Sotoa L."/>
            <person name="DasSarma P."/>
            <person name="Anton B.P."/>
            <person name="Vincze T."/>
            <person name="Verma I."/>
            <person name="Eralp B."/>
            <person name="Powers D.W."/>
            <person name="Dozier B.L."/>
            <person name="Roberts R.J."/>
            <person name="DasSarma S."/>
        </authorList>
    </citation>
    <scope>NUCLEOTIDE SEQUENCE</scope>
    <source>
        <strain evidence="8">NMX12-1</strain>
        <plasmid evidence="8">pNMX12-1_234</plasmid>
    </source>
</reference>
<dbReference type="AlphaFoldDB" id="A0AAU8C8F0"/>
<dbReference type="GO" id="GO:0003677">
    <property type="term" value="F:DNA binding"/>
    <property type="evidence" value="ECO:0007669"/>
    <property type="project" value="UniProtKB-KW"/>
</dbReference>
<keyword evidence="2 7" id="KW-0677">Repeat</keyword>
<evidence type="ECO:0000256" key="3">
    <source>
        <dbReference type="ARBA" id="ARBA00023015"/>
    </source>
</evidence>
<evidence type="ECO:0000256" key="4">
    <source>
        <dbReference type="ARBA" id="ARBA00023125"/>
    </source>
</evidence>
<comment type="similarity">
    <text evidence="1 7">Belongs to the TBP family.</text>
</comment>
<geneLocation type="plasmid" evidence="8">
    <name>pNMX12-1_234</name>
</geneLocation>
<evidence type="ECO:0000256" key="2">
    <source>
        <dbReference type="ARBA" id="ARBA00022737"/>
    </source>
</evidence>
<dbReference type="GO" id="GO:0006352">
    <property type="term" value="P:DNA-templated transcription initiation"/>
    <property type="evidence" value="ECO:0007669"/>
    <property type="project" value="InterPro"/>
</dbReference>
<dbReference type="GO" id="GO:0003700">
    <property type="term" value="F:DNA-binding transcription factor activity"/>
    <property type="evidence" value="ECO:0007669"/>
    <property type="project" value="UniProtKB-UniRule"/>
</dbReference>
<accession>A0AAU8C8F0</accession>
<dbReference type="PRINTS" id="PR00686">
    <property type="entry name" value="TIFACTORIID"/>
</dbReference>
<comment type="caution">
    <text evidence="7">Lacks conserved residue(s) required for the propagation of feature annotation.</text>
</comment>
<name>A0AAU8C8F0_9EURY</name>
<dbReference type="FunFam" id="3.30.310.10:FF:000007">
    <property type="entry name" value="TATA-box-binding protein"/>
    <property type="match status" value="1"/>
</dbReference>
<dbReference type="NCBIfam" id="NF001593">
    <property type="entry name" value="PRK00394.1-2"/>
    <property type="match status" value="1"/>
</dbReference>
<dbReference type="PANTHER" id="PTHR10126">
    <property type="entry name" value="TATA-BOX BINDING PROTEIN"/>
    <property type="match status" value="1"/>
</dbReference>
<dbReference type="HAMAP" id="MF_00408">
    <property type="entry name" value="TATA_bind_prot_arch"/>
    <property type="match status" value="1"/>
</dbReference>
<dbReference type="Gene3D" id="3.30.310.10">
    <property type="entry name" value="TATA-Binding Protein"/>
    <property type="match status" value="2"/>
</dbReference>
<dbReference type="KEGG" id="hanx:ABSL23_00305"/>
<dbReference type="InterPro" id="IPR000814">
    <property type="entry name" value="TBP"/>
</dbReference>
<keyword evidence="8" id="KW-0614">Plasmid</keyword>